<evidence type="ECO:0000313" key="1">
    <source>
        <dbReference type="EMBL" id="CAB4184007.1"/>
    </source>
</evidence>
<dbReference type="Pfam" id="PF19174">
    <property type="entry name" value="DUF5856"/>
    <property type="match status" value="1"/>
</dbReference>
<name>A0A6J7XHL7_9CAUD</name>
<evidence type="ECO:0000313" key="2">
    <source>
        <dbReference type="EMBL" id="CAB4215797.1"/>
    </source>
</evidence>
<organism evidence="3">
    <name type="scientific">uncultured Caudovirales phage</name>
    <dbReference type="NCBI Taxonomy" id="2100421"/>
    <lineage>
        <taxon>Viruses</taxon>
        <taxon>Duplodnaviria</taxon>
        <taxon>Heunggongvirae</taxon>
        <taxon>Uroviricota</taxon>
        <taxon>Caudoviricetes</taxon>
        <taxon>Peduoviridae</taxon>
        <taxon>Maltschvirus</taxon>
        <taxon>Maltschvirus maltsch</taxon>
    </lineage>
</organism>
<dbReference type="EMBL" id="LR798410">
    <property type="protein sequence ID" value="CAB5229832.1"/>
    <property type="molecule type" value="Genomic_DNA"/>
</dbReference>
<sequence length="120" mass="13863">MAADVADFVLVLLHSGTNAHLLHLQTDSYSKHRALQKYYESIIDLVDDYAENYQGRYDQITEFSSDYHLPIDEPVAYLSGLKDFVEESRQHLPQDSELVQLVDNIAELINSTLYKLRFLN</sequence>
<dbReference type="InterPro" id="IPR043876">
    <property type="entry name" value="DUF5856"/>
</dbReference>
<accession>A0A6J7XHL7</accession>
<protein>
    <submittedName>
        <fullName evidence="3">Uncharacterized protein</fullName>
    </submittedName>
</protein>
<gene>
    <name evidence="1" type="ORF">UFOVP1109_23</name>
    <name evidence="2" type="ORF">UFOVP1473_6</name>
    <name evidence="3" type="ORF">UFOVP1560_14</name>
</gene>
<proteinExistence type="predicted"/>
<evidence type="ECO:0000313" key="3">
    <source>
        <dbReference type="EMBL" id="CAB5229832.1"/>
    </source>
</evidence>
<dbReference type="EMBL" id="LR797433">
    <property type="protein sequence ID" value="CAB4215797.1"/>
    <property type="molecule type" value="Genomic_DNA"/>
</dbReference>
<dbReference type="EMBL" id="LR797056">
    <property type="protein sequence ID" value="CAB4184007.1"/>
    <property type="molecule type" value="Genomic_DNA"/>
</dbReference>
<reference evidence="3" key="1">
    <citation type="submission" date="2020-05" db="EMBL/GenBank/DDBJ databases">
        <authorList>
            <person name="Chiriac C."/>
            <person name="Salcher M."/>
            <person name="Ghai R."/>
            <person name="Kavagutti S V."/>
        </authorList>
    </citation>
    <scope>NUCLEOTIDE SEQUENCE</scope>
</reference>